<dbReference type="GO" id="GO:0016853">
    <property type="term" value="F:isomerase activity"/>
    <property type="evidence" value="ECO:0007669"/>
    <property type="project" value="UniProtKB-KW"/>
</dbReference>
<dbReference type="GO" id="GO:1901135">
    <property type="term" value="P:carbohydrate derivative metabolic process"/>
    <property type="evidence" value="ECO:0007669"/>
    <property type="project" value="InterPro"/>
</dbReference>
<evidence type="ECO:0000259" key="2">
    <source>
        <dbReference type="PROSITE" id="PS51464"/>
    </source>
</evidence>
<dbReference type="InterPro" id="IPR017552">
    <property type="entry name" value="PHI/rmpB"/>
</dbReference>
<feature type="domain" description="SIS" evidence="2">
    <location>
        <begin position="23"/>
        <end position="145"/>
    </location>
</feature>
<proteinExistence type="inferred from homology"/>
<dbReference type="GO" id="GO:0097367">
    <property type="term" value="F:carbohydrate derivative binding"/>
    <property type="evidence" value="ECO:0007669"/>
    <property type="project" value="InterPro"/>
</dbReference>
<dbReference type="NCBIfam" id="TIGR03127">
    <property type="entry name" value="RuMP_HxlB"/>
    <property type="match status" value="1"/>
</dbReference>
<dbReference type="PANTHER" id="PTHR43443">
    <property type="entry name" value="3-HEXULOSE-6-PHOSPHATE ISOMERASE"/>
    <property type="match status" value="1"/>
</dbReference>
<dbReference type="PANTHER" id="PTHR43443:SF1">
    <property type="entry name" value="3-HEXULOSE-6-PHOSPHATE ISOMERASE"/>
    <property type="match status" value="1"/>
</dbReference>
<dbReference type="AlphaFoldDB" id="A0A0W8F3F7"/>
<gene>
    <name evidence="3" type="ORF">ASZ90_015429</name>
</gene>
<dbReference type="InterPro" id="IPR001347">
    <property type="entry name" value="SIS_dom"/>
</dbReference>
<accession>A0A0W8F3F7</accession>
<dbReference type="PROSITE" id="PS51464">
    <property type="entry name" value="SIS"/>
    <property type="match status" value="1"/>
</dbReference>
<dbReference type="EMBL" id="LNQE01001604">
    <property type="protein sequence ID" value="KUG14931.1"/>
    <property type="molecule type" value="Genomic_DNA"/>
</dbReference>
<keyword evidence="3" id="KW-0413">Isomerase</keyword>
<reference evidence="3" key="1">
    <citation type="journal article" date="2015" name="Proc. Natl. Acad. Sci. U.S.A.">
        <title>Networks of energetic and metabolic interactions define dynamics in microbial communities.</title>
        <authorList>
            <person name="Embree M."/>
            <person name="Liu J.K."/>
            <person name="Al-Bassam M.M."/>
            <person name="Zengler K."/>
        </authorList>
    </citation>
    <scope>NUCLEOTIDE SEQUENCE</scope>
</reference>
<comment type="caution">
    <text evidence="3">The sequence shown here is derived from an EMBL/GenBank/DDBJ whole genome shotgun (WGS) entry which is preliminary data.</text>
</comment>
<dbReference type="CDD" id="cd05005">
    <property type="entry name" value="SIS_PHI"/>
    <property type="match status" value="1"/>
</dbReference>
<sequence length="190" mass="20957">MRLMARKIMATADTLKDQETEAFLREILDADRIYVMGAGRSGLVAKAFAMRLMHLGFTTFVVGETITPAMRGKDLLVIFSGSGRTKTIADIAETAHAIGGRIALITANRESRIGAIADVIVKIEHQRDEVKDDTAEFEVRQMTGEHKSFAPLGTLFETASMVFADACISLLMEISQIDEKELKNRHANIE</sequence>
<dbReference type="Gene3D" id="3.40.50.10490">
    <property type="entry name" value="Glucose-6-phosphate isomerase like protein, domain 1"/>
    <property type="match status" value="1"/>
</dbReference>
<evidence type="ECO:0000313" key="3">
    <source>
        <dbReference type="EMBL" id="KUG14931.1"/>
    </source>
</evidence>
<organism evidence="3">
    <name type="scientific">hydrocarbon metagenome</name>
    <dbReference type="NCBI Taxonomy" id="938273"/>
    <lineage>
        <taxon>unclassified sequences</taxon>
        <taxon>metagenomes</taxon>
        <taxon>ecological metagenomes</taxon>
    </lineage>
</organism>
<dbReference type="InterPro" id="IPR046348">
    <property type="entry name" value="SIS_dom_sf"/>
</dbReference>
<name>A0A0W8F3F7_9ZZZZ</name>
<comment type="similarity">
    <text evidence="1">Belongs to the SIS family. PHI subfamily.</text>
</comment>
<dbReference type="SUPFAM" id="SSF53697">
    <property type="entry name" value="SIS domain"/>
    <property type="match status" value="1"/>
</dbReference>
<evidence type="ECO:0000256" key="1">
    <source>
        <dbReference type="ARBA" id="ARBA00009235"/>
    </source>
</evidence>
<dbReference type="Pfam" id="PF01380">
    <property type="entry name" value="SIS"/>
    <property type="match status" value="1"/>
</dbReference>
<protein>
    <submittedName>
        <fullName evidence="3">6-phospho-3-hexuloisomerase</fullName>
    </submittedName>
</protein>